<sequence>MHLLTLNGSAILLTYHPNDLLRFRDRDECIESRYIFDDSWKKFQCQEVPVGWSENNSSFSRCKLKTGGIGEDTRKDETPSIVLSRGLTRRTIRKTRYVLVETSREG</sequence>
<gene>
    <name evidence="1" type="ORF">V1478_017387</name>
</gene>
<dbReference type="Proteomes" id="UP001607302">
    <property type="component" value="Unassembled WGS sequence"/>
</dbReference>
<dbReference type="EMBL" id="JAUDFV010000161">
    <property type="protein sequence ID" value="KAL2713194.1"/>
    <property type="molecule type" value="Genomic_DNA"/>
</dbReference>
<protein>
    <submittedName>
        <fullName evidence="1">Uncharacterized protein</fullName>
    </submittedName>
</protein>
<reference evidence="1 2" key="1">
    <citation type="journal article" date="2024" name="Ann. Entomol. Soc. Am.">
        <title>Genomic analyses of the southern and eastern yellowjacket wasps (Hymenoptera: Vespidae) reveal evolutionary signatures of social life.</title>
        <authorList>
            <person name="Catto M.A."/>
            <person name="Caine P.B."/>
            <person name="Orr S.E."/>
            <person name="Hunt B.G."/>
            <person name="Goodisman M.A.D."/>
        </authorList>
    </citation>
    <scope>NUCLEOTIDE SEQUENCE [LARGE SCALE GENOMIC DNA]</scope>
    <source>
        <strain evidence="1">233</strain>
        <tissue evidence="1">Head and thorax</tissue>
    </source>
</reference>
<evidence type="ECO:0000313" key="1">
    <source>
        <dbReference type="EMBL" id="KAL2713194.1"/>
    </source>
</evidence>
<keyword evidence="2" id="KW-1185">Reference proteome</keyword>
<comment type="caution">
    <text evidence="1">The sequence shown here is derived from an EMBL/GenBank/DDBJ whole genome shotgun (WGS) entry which is preliminary data.</text>
</comment>
<accession>A0ABD1ZXT8</accession>
<evidence type="ECO:0000313" key="2">
    <source>
        <dbReference type="Proteomes" id="UP001607302"/>
    </source>
</evidence>
<dbReference type="AlphaFoldDB" id="A0ABD1ZXT8"/>
<proteinExistence type="predicted"/>
<organism evidence="1 2">
    <name type="scientific">Vespula squamosa</name>
    <name type="common">Southern yellow jacket</name>
    <name type="synonym">Wasp</name>
    <dbReference type="NCBI Taxonomy" id="30214"/>
    <lineage>
        <taxon>Eukaryota</taxon>
        <taxon>Metazoa</taxon>
        <taxon>Ecdysozoa</taxon>
        <taxon>Arthropoda</taxon>
        <taxon>Hexapoda</taxon>
        <taxon>Insecta</taxon>
        <taxon>Pterygota</taxon>
        <taxon>Neoptera</taxon>
        <taxon>Endopterygota</taxon>
        <taxon>Hymenoptera</taxon>
        <taxon>Apocrita</taxon>
        <taxon>Aculeata</taxon>
        <taxon>Vespoidea</taxon>
        <taxon>Vespidae</taxon>
        <taxon>Vespinae</taxon>
        <taxon>Vespula</taxon>
    </lineage>
</organism>
<name>A0ABD1ZXT8_VESSQ</name>